<dbReference type="Proteomes" id="UP001515480">
    <property type="component" value="Unassembled WGS sequence"/>
</dbReference>
<dbReference type="AlphaFoldDB" id="A0AB34IC02"/>
<evidence type="ECO:0000313" key="2">
    <source>
        <dbReference type="Proteomes" id="UP001515480"/>
    </source>
</evidence>
<reference evidence="1 2" key="1">
    <citation type="journal article" date="2024" name="Science">
        <title>Giant polyketide synthase enzymes in the biosynthesis of giant marine polyether toxins.</title>
        <authorList>
            <person name="Fallon T.R."/>
            <person name="Shende V.V."/>
            <person name="Wierzbicki I.H."/>
            <person name="Pendleton A.L."/>
            <person name="Watervoot N.F."/>
            <person name="Auber R.P."/>
            <person name="Gonzalez D.J."/>
            <person name="Wisecaver J.H."/>
            <person name="Moore B.S."/>
        </authorList>
    </citation>
    <scope>NUCLEOTIDE SEQUENCE [LARGE SCALE GENOMIC DNA]</scope>
    <source>
        <strain evidence="1 2">12B1</strain>
    </source>
</reference>
<sequence length="108" mass="12109">MAYSVEELEVEIAKVTQSVSKVEEEIHALQPQIEEAARKALERGVDQRYWRKTEELLLKEEELLLKQESLHIVRGEKLKGFLLAQLAGGSLQWPSLGPDIVARLGCGG</sequence>
<comment type="caution">
    <text evidence="1">The sequence shown here is derived from an EMBL/GenBank/DDBJ whole genome shotgun (WGS) entry which is preliminary data.</text>
</comment>
<proteinExistence type="predicted"/>
<evidence type="ECO:0000313" key="1">
    <source>
        <dbReference type="EMBL" id="KAL1495336.1"/>
    </source>
</evidence>
<keyword evidence="2" id="KW-1185">Reference proteome</keyword>
<gene>
    <name evidence="1" type="ORF">AB1Y20_017190</name>
</gene>
<protein>
    <submittedName>
        <fullName evidence="1">Uncharacterized protein</fullName>
    </submittedName>
</protein>
<organism evidence="1 2">
    <name type="scientific">Prymnesium parvum</name>
    <name type="common">Toxic golden alga</name>
    <dbReference type="NCBI Taxonomy" id="97485"/>
    <lineage>
        <taxon>Eukaryota</taxon>
        <taxon>Haptista</taxon>
        <taxon>Haptophyta</taxon>
        <taxon>Prymnesiophyceae</taxon>
        <taxon>Prymnesiales</taxon>
        <taxon>Prymnesiaceae</taxon>
        <taxon>Prymnesium</taxon>
    </lineage>
</organism>
<name>A0AB34IC02_PRYPA</name>
<accession>A0AB34IC02</accession>
<dbReference type="EMBL" id="JBGBPQ010000033">
    <property type="protein sequence ID" value="KAL1495336.1"/>
    <property type="molecule type" value="Genomic_DNA"/>
</dbReference>